<feature type="domain" description="Outer membrane protein beta-barrel" evidence="2">
    <location>
        <begin position="20"/>
        <end position="212"/>
    </location>
</feature>
<name>A0A1G1SXX2_9BACT</name>
<evidence type="ECO:0000313" key="4">
    <source>
        <dbReference type="Proteomes" id="UP000177506"/>
    </source>
</evidence>
<keyword evidence="1" id="KW-0732">Signal</keyword>
<dbReference type="Pfam" id="PF13568">
    <property type="entry name" value="OMP_b-brl_2"/>
    <property type="match status" value="1"/>
</dbReference>
<dbReference type="RefSeq" id="WP_070746180.1">
    <property type="nucleotide sequence ID" value="NZ_MDZA01000416.1"/>
</dbReference>
<dbReference type="AlphaFoldDB" id="A0A1G1SXX2"/>
<feature type="signal peptide" evidence="1">
    <location>
        <begin position="1"/>
        <end position="20"/>
    </location>
</feature>
<evidence type="ECO:0000256" key="1">
    <source>
        <dbReference type="SAM" id="SignalP"/>
    </source>
</evidence>
<protein>
    <recommendedName>
        <fullName evidence="2">Outer membrane protein beta-barrel domain-containing protein</fullName>
    </recommendedName>
</protein>
<dbReference type="InterPro" id="IPR025665">
    <property type="entry name" value="Beta-barrel_OMP_2"/>
</dbReference>
<dbReference type="Proteomes" id="UP000177506">
    <property type="component" value="Unassembled WGS sequence"/>
</dbReference>
<evidence type="ECO:0000313" key="3">
    <source>
        <dbReference type="EMBL" id="OGX83483.1"/>
    </source>
</evidence>
<comment type="caution">
    <text evidence="3">The sequence shown here is derived from an EMBL/GenBank/DDBJ whole genome shotgun (WGS) entry which is preliminary data.</text>
</comment>
<sequence length="252" mass="26826">MKHAAILALGAALFTSTASAQTTYHLGLRGGLNRALATTDPASNRANLPAGELQNDKSALLAWQAGVAFEVRFGKLAFQPALLFSQKGNEFRTGRYTGGVFGATARTATGTTRTNWLELPLNVVYTLHGDHSLQVFAGPYVALAVGGRQTGTYQDYLGPAVDTRPVDFDERVAYGPGTGNHRLDAGVNFGVGYRQGPLQVQLGYGLGLSNLYQAPPLLLAPSTTGYDASRGFADEKAYSRVAQLTGTYFFNL</sequence>
<feature type="chain" id="PRO_5009578518" description="Outer membrane protein beta-barrel domain-containing protein" evidence="1">
    <location>
        <begin position="21"/>
        <end position="252"/>
    </location>
</feature>
<organism evidence="3 4">
    <name type="scientific">Hymenobacter coccineus</name>
    <dbReference type="NCBI Taxonomy" id="1908235"/>
    <lineage>
        <taxon>Bacteria</taxon>
        <taxon>Pseudomonadati</taxon>
        <taxon>Bacteroidota</taxon>
        <taxon>Cytophagia</taxon>
        <taxon>Cytophagales</taxon>
        <taxon>Hymenobacteraceae</taxon>
        <taxon>Hymenobacter</taxon>
    </lineage>
</organism>
<accession>A0A1G1SXX2</accession>
<dbReference type="EMBL" id="MDZA01000416">
    <property type="protein sequence ID" value="OGX83483.1"/>
    <property type="molecule type" value="Genomic_DNA"/>
</dbReference>
<evidence type="ECO:0000259" key="2">
    <source>
        <dbReference type="Pfam" id="PF13568"/>
    </source>
</evidence>
<dbReference type="OrthoDB" id="949314at2"/>
<reference evidence="3 4" key="1">
    <citation type="submission" date="2016-08" db="EMBL/GenBank/DDBJ databases">
        <title>Hymenobacter coccineus sp. nov., Hymenobacter lapidarius sp. nov. and Hymenobacter glacialis sp. nov., isolated from Antarctic soil.</title>
        <authorList>
            <person name="Sedlacek I."/>
            <person name="Kralova S."/>
            <person name="Kyrova K."/>
            <person name="Maslanova I."/>
            <person name="Stankova E."/>
            <person name="Vrbovska V."/>
            <person name="Nemec M."/>
            <person name="Bartak M."/>
            <person name="Svec P."/>
            <person name="Busse H.-J."/>
            <person name="Pantucek R."/>
        </authorList>
    </citation>
    <scope>NUCLEOTIDE SEQUENCE [LARGE SCALE GENOMIC DNA]</scope>
    <source>
        <strain evidence="3 4">CCM 8649</strain>
    </source>
</reference>
<proteinExistence type="predicted"/>
<keyword evidence="4" id="KW-1185">Reference proteome</keyword>
<gene>
    <name evidence="3" type="ORF">BEN49_12360</name>
</gene>